<dbReference type="InterPro" id="IPR006009">
    <property type="entry name" value="GlcNAc_MurG"/>
</dbReference>
<dbReference type="GO" id="GO:0009252">
    <property type="term" value="P:peptidoglycan biosynthetic process"/>
    <property type="evidence" value="ECO:0007669"/>
    <property type="project" value="UniProtKB-KW"/>
</dbReference>
<dbReference type="HAMAP" id="MF_00033">
    <property type="entry name" value="MurG"/>
    <property type="match status" value="1"/>
</dbReference>
<proteinExistence type="inferred from homology"/>
<dbReference type="GO" id="GO:0050511">
    <property type="term" value="F:undecaprenyldiphospho-muramoylpentapeptide beta-N-acetylglucosaminyltransferase activity"/>
    <property type="evidence" value="ECO:0007669"/>
    <property type="project" value="InterPro"/>
</dbReference>
<evidence type="ECO:0000256" key="9">
    <source>
        <dbReference type="ARBA" id="ARBA00023316"/>
    </source>
</evidence>
<gene>
    <name evidence="12" type="ORF">UFOPK2001_00113</name>
</gene>
<keyword evidence="4" id="KW-0808">Transferase</keyword>
<evidence type="ECO:0000256" key="5">
    <source>
        <dbReference type="ARBA" id="ARBA00022960"/>
    </source>
</evidence>
<keyword evidence="6" id="KW-0573">Peptidoglycan synthesis</keyword>
<dbReference type="GO" id="GO:0071555">
    <property type="term" value="P:cell wall organization"/>
    <property type="evidence" value="ECO:0007669"/>
    <property type="project" value="UniProtKB-KW"/>
</dbReference>
<dbReference type="PANTHER" id="PTHR21015:SF22">
    <property type="entry name" value="GLYCOSYLTRANSFERASE"/>
    <property type="match status" value="1"/>
</dbReference>
<dbReference type="GO" id="GO:0051301">
    <property type="term" value="P:cell division"/>
    <property type="evidence" value="ECO:0007669"/>
    <property type="project" value="UniProtKB-KW"/>
</dbReference>
<accession>A0A6J6IJ37</accession>
<keyword evidence="8" id="KW-0131">Cell cycle</keyword>
<dbReference type="SUPFAM" id="SSF53756">
    <property type="entry name" value="UDP-Glycosyltransferase/glycogen phosphorylase"/>
    <property type="match status" value="1"/>
</dbReference>
<evidence type="ECO:0000256" key="6">
    <source>
        <dbReference type="ARBA" id="ARBA00022984"/>
    </source>
</evidence>
<evidence type="ECO:0000259" key="11">
    <source>
        <dbReference type="Pfam" id="PF04101"/>
    </source>
</evidence>
<keyword evidence="3" id="KW-0328">Glycosyltransferase</keyword>
<evidence type="ECO:0000256" key="1">
    <source>
        <dbReference type="ARBA" id="ARBA00022475"/>
    </source>
</evidence>
<dbReference type="InterPro" id="IPR007235">
    <property type="entry name" value="Glyco_trans_28_C"/>
</dbReference>
<name>A0A6J6IJ37_9ZZZZ</name>
<dbReference type="Pfam" id="PF04101">
    <property type="entry name" value="Glyco_tran_28_C"/>
    <property type="match status" value="1"/>
</dbReference>
<dbReference type="GO" id="GO:0005975">
    <property type="term" value="P:carbohydrate metabolic process"/>
    <property type="evidence" value="ECO:0007669"/>
    <property type="project" value="InterPro"/>
</dbReference>
<feature type="domain" description="Glycosyltransferase family 28 N-terminal" evidence="10">
    <location>
        <begin position="4"/>
        <end position="143"/>
    </location>
</feature>
<dbReference type="AlphaFoldDB" id="A0A6J6IJ37"/>
<evidence type="ECO:0000256" key="3">
    <source>
        <dbReference type="ARBA" id="ARBA00022676"/>
    </source>
</evidence>
<feature type="domain" description="Glycosyl transferase family 28 C-terminal" evidence="11">
    <location>
        <begin position="189"/>
        <end position="345"/>
    </location>
</feature>
<evidence type="ECO:0000259" key="10">
    <source>
        <dbReference type="Pfam" id="PF03033"/>
    </source>
</evidence>
<reference evidence="12" key="1">
    <citation type="submission" date="2020-05" db="EMBL/GenBank/DDBJ databases">
        <authorList>
            <person name="Chiriac C."/>
            <person name="Salcher M."/>
            <person name="Ghai R."/>
            <person name="Kavagutti S V."/>
        </authorList>
    </citation>
    <scope>NUCLEOTIDE SEQUENCE</scope>
</reference>
<protein>
    <submittedName>
        <fullName evidence="12">Unannotated protein</fullName>
    </submittedName>
</protein>
<dbReference type="EMBL" id="CAEZVN010000004">
    <property type="protein sequence ID" value="CAB4624507.1"/>
    <property type="molecule type" value="Genomic_DNA"/>
</dbReference>
<keyword evidence="1" id="KW-1003">Cell membrane</keyword>
<keyword evidence="9" id="KW-0961">Cell wall biogenesis/degradation</keyword>
<organism evidence="12">
    <name type="scientific">freshwater metagenome</name>
    <dbReference type="NCBI Taxonomy" id="449393"/>
    <lineage>
        <taxon>unclassified sequences</taxon>
        <taxon>metagenomes</taxon>
        <taxon>ecological metagenomes</taxon>
    </lineage>
</organism>
<dbReference type="GO" id="GO:0008360">
    <property type="term" value="P:regulation of cell shape"/>
    <property type="evidence" value="ECO:0007669"/>
    <property type="project" value="UniProtKB-KW"/>
</dbReference>
<dbReference type="Pfam" id="PF03033">
    <property type="entry name" value="Glyco_transf_28"/>
    <property type="match status" value="1"/>
</dbReference>
<keyword evidence="2" id="KW-0132">Cell division</keyword>
<evidence type="ECO:0000256" key="8">
    <source>
        <dbReference type="ARBA" id="ARBA00023306"/>
    </source>
</evidence>
<evidence type="ECO:0000256" key="2">
    <source>
        <dbReference type="ARBA" id="ARBA00022618"/>
    </source>
</evidence>
<dbReference type="CDD" id="cd03785">
    <property type="entry name" value="GT28_MurG"/>
    <property type="match status" value="1"/>
</dbReference>
<dbReference type="Gene3D" id="3.40.50.2000">
    <property type="entry name" value="Glycogen Phosphorylase B"/>
    <property type="match status" value="2"/>
</dbReference>
<evidence type="ECO:0000256" key="7">
    <source>
        <dbReference type="ARBA" id="ARBA00023136"/>
    </source>
</evidence>
<dbReference type="PANTHER" id="PTHR21015">
    <property type="entry name" value="UDP-N-ACETYLGLUCOSAMINE--N-ACETYLMURAMYL-(PENTAPEPTIDE) PYROPHOSPHORYL-UNDECAPRENOL N-ACETYLGLUCOSAMINE TRANSFERASE 1"/>
    <property type="match status" value="1"/>
</dbReference>
<sequence length="355" mass="37683">MTRFLLAGGGTAGHVNPLLALADALIEDDASNQVWALGTREGLESTLVPQRGYELLTVERLPFPRKPSWYAVTFPLRFWRAISQVKGYLRDNKIDVVVGFGGYASAPAYLAAKSLGIPSVVHEANALPGWANKLGAKSAKAVGVTFKSTPIANATFVGMPLRKEIEALAVHSDKESARLHFGLDPDTITLLVTGGSLGAKRINETIEKARRVLSAAGIQVLHIMGGRSELPEVHEKDYVRIAYCDRMDLAISASSFAVSRAGSSTVSEFSALGLPAAYVPYPVGNGEQKLNVADVVTGEGGLMVLDADFDEAFVANTLVPLISNSRALAEMSKSAKKVGIPDGTSRLLALVKGVL</sequence>
<dbReference type="InterPro" id="IPR004276">
    <property type="entry name" value="GlycoTrans_28_N"/>
</dbReference>
<keyword evidence="5" id="KW-0133">Cell shape</keyword>
<evidence type="ECO:0000256" key="4">
    <source>
        <dbReference type="ARBA" id="ARBA00022679"/>
    </source>
</evidence>
<keyword evidence="7" id="KW-0472">Membrane</keyword>
<evidence type="ECO:0000313" key="12">
    <source>
        <dbReference type="EMBL" id="CAB4624507.1"/>
    </source>
</evidence>